<dbReference type="InterPro" id="IPR036412">
    <property type="entry name" value="HAD-like_sf"/>
</dbReference>
<proteinExistence type="predicted"/>
<dbReference type="Proteomes" id="UP000621799">
    <property type="component" value="Unassembled WGS sequence"/>
</dbReference>
<gene>
    <name evidence="2" type="ORF">IQ235_17815</name>
</gene>
<keyword evidence="2" id="KW-0378">Hydrolase</keyword>
<accession>A0A928VYU2</accession>
<organism evidence="2 3">
    <name type="scientific">Zarconia navalis LEGE 11467</name>
    <dbReference type="NCBI Taxonomy" id="1828826"/>
    <lineage>
        <taxon>Bacteria</taxon>
        <taxon>Bacillati</taxon>
        <taxon>Cyanobacteriota</taxon>
        <taxon>Cyanophyceae</taxon>
        <taxon>Oscillatoriophycideae</taxon>
        <taxon>Oscillatoriales</taxon>
        <taxon>Oscillatoriales incertae sedis</taxon>
        <taxon>Zarconia</taxon>
        <taxon>Zarconia navalis</taxon>
    </lineage>
</organism>
<dbReference type="Gene3D" id="3.40.50.1000">
    <property type="entry name" value="HAD superfamily/HAD-like"/>
    <property type="match status" value="1"/>
</dbReference>
<dbReference type="InterPro" id="IPR050365">
    <property type="entry name" value="TIM50"/>
</dbReference>
<dbReference type="SMART" id="SM00577">
    <property type="entry name" value="CPDc"/>
    <property type="match status" value="1"/>
</dbReference>
<dbReference type="CDD" id="cd07521">
    <property type="entry name" value="HAD_FCP1-like"/>
    <property type="match status" value="1"/>
</dbReference>
<reference evidence="2" key="1">
    <citation type="submission" date="2020-10" db="EMBL/GenBank/DDBJ databases">
        <authorList>
            <person name="Castelo-Branco R."/>
            <person name="Eusebio N."/>
            <person name="Adriana R."/>
            <person name="Vieira A."/>
            <person name="Brugerolle De Fraissinette N."/>
            <person name="Rezende De Castro R."/>
            <person name="Schneider M.P."/>
            <person name="Vasconcelos V."/>
            <person name="Leao P.N."/>
        </authorList>
    </citation>
    <scope>NUCLEOTIDE SEQUENCE</scope>
    <source>
        <strain evidence="2">LEGE 11467</strain>
    </source>
</reference>
<evidence type="ECO:0000313" key="3">
    <source>
        <dbReference type="Proteomes" id="UP000621799"/>
    </source>
</evidence>
<evidence type="ECO:0000259" key="1">
    <source>
        <dbReference type="PROSITE" id="PS50969"/>
    </source>
</evidence>
<dbReference type="AlphaFoldDB" id="A0A928VYU2"/>
<dbReference type="RefSeq" id="WP_264322775.1">
    <property type="nucleotide sequence ID" value="NZ_JADEXN010000398.1"/>
</dbReference>
<dbReference type="EMBL" id="JADEXN010000398">
    <property type="protein sequence ID" value="MBE9042621.1"/>
    <property type="molecule type" value="Genomic_DNA"/>
</dbReference>
<protein>
    <submittedName>
        <fullName evidence="2">HAD family hydrolase</fullName>
    </submittedName>
</protein>
<dbReference type="SUPFAM" id="SSF56784">
    <property type="entry name" value="HAD-like"/>
    <property type="match status" value="1"/>
</dbReference>
<dbReference type="GO" id="GO:0016787">
    <property type="term" value="F:hydrolase activity"/>
    <property type="evidence" value="ECO:0007669"/>
    <property type="project" value="UniProtKB-KW"/>
</dbReference>
<dbReference type="InterPro" id="IPR004274">
    <property type="entry name" value="FCP1_dom"/>
</dbReference>
<sequence>MSCFQKLLILDLDETLIFSTEIPLEYPECFKVPNYYVYLRPNFKYFIEYCFDNFEVAVWTASSRDYADEIIDRIFPDRHKLVFLWSNDRCTLKFHWQTGDYEFIKDLKKVKKRGYPLEKILFVDDRPENLIRQYSNLNSS</sequence>
<dbReference type="InterPro" id="IPR023214">
    <property type="entry name" value="HAD_sf"/>
</dbReference>
<dbReference type="PROSITE" id="PS50969">
    <property type="entry name" value="FCP1"/>
    <property type="match status" value="1"/>
</dbReference>
<dbReference type="Pfam" id="PF03031">
    <property type="entry name" value="NIF"/>
    <property type="match status" value="1"/>
</dbReference>
<dbReference type="PANTHER" id="PTHR12210">
    <property type="entry name" value="DULLARD PROTEIN PHOSPHATASE"/>
    <property type="match status" value="1"/>
</dbReference>
<name>A0A928VYU2_9CYAN</name>
<feature type="domain" description="FCP1 homology" evidence="1">
    <location>
        <begin position="1"/>
        <end position="140"/>
    </location>
</feature>
<evidence type="ECO:0000313" key="2">
    <source>
        <dbReference type="EMBL" id="MBE9042621.1"/>
    </source>
</evidence>
<comment type="caution">
    <text evidence="2">The sequence shown here is derived from an EMBL/GenBank/DDBJ whole genome shotgun (WGS) entry which is preliminary data.</text>
</comment>
<keyword evidence="3" id="KW-1185">Reference proteome</keyword>